<dbReference type="Gene3D" id="1.10.287.4300">
    <property type="entry name" value="Stage III sporulation protein AH-like"/>
    <property type="match status" value="1"/>
</dbReference>
<accession>A0A0A5GES5</accession>
<comment type="caution">
    <text evidence="3">The sequence shown here is derived from an EMBL/GenBank/DDBJ whole genome shotgun (WGS) entry which is preliminary data.</text>
</comment>
<keyword evidence="4" id="KW-1185">Reference proteome</keyword>
<sequence length="193" mass="21952">MLKKQTVWLLTMLSLMIVLSVYYMTSPDEGEVAFVDEDEQNQAENVNSSTENGTMTNGSVDYEGKEEVTSSLTSDQWFTAARLTIEQNRSERKEYLQEVMASGDVSAEEVNKAMNEINQLQEYSNKETLLEQTIAAKAEYPDVLVRAEDNQVRVTVKANELSKADTVEIMQLVYNEFGETNVMVNFQPYEENQ</sequence>
<evidence type="ECO:0000313" key="4">
    <source>
        <dbReference type="Proteomes" id="UP000030403"/>
    </source>
</evidence>
<evidence type="ECO:0000313" key="3">
    <source>
        <dbReference type="EMBL" id="KGX90484.1"/>
    </source>
</evidence>
<dbReference type="OrthoDB" id="2939102at2"/>
<name>A0A0A5GES5_9BACI</name>
<feature type="compositionally biased region" description="Polar residues" evidence="1">
    <location>
        <begin position="42"/>
        <end position="59"/>
    </location>
</feature>
<evidence type="ECO:0000256" key="1">
    <source>
        <dbReference type="SAM" id="MobiDB-lite"/>
    </source>
</evidence>
<keyword evidence="2" id="KW-0812">Transmembrane</keyword>
<feature type="region of interest" description="Disordered" evidence="1">
    <location>
        <begin position="41"/>
        <end position="61"/>
    </location>
</feature>
<protein>
    <submittedName>
        <fullName evidence="3">Stage III sporulation protein AH</fullName>
    </submittedName>
</protein>
<organism evidence="3 4">
    <name type="scientific">Pontibacillus marinus BH030004 = DSM 16465</name>
    <dbReference type="NCBI Taxonomy" id="1385511"/>
    <lineage>
        <taxon>Bacteria</taxon>
        <taxon>Bacillati</taxon>
        <taxon>Bacillota</taxon>
        <taxon>Bacilli</taxon>
        <taxon>Bacillales</taxon>
        <taxon>Bacillaceae</taxon>
        <taxon>Pontibacillus</taxon>
    </lineage>
</organism>
<dbReference type="InterPro" id="IPR038503">
    <property type="entry name" value="SpoIIIAH_sf"/>
</dbReference>
<reference evidence="3 4" key="1">
    <citation type="submission" date="2013-08" db="EMBL/GenBank/DDBJ databases">
        <authorList>
            <person name="Huang J."/>
            <person name="Wang G."/>
        </authorList>
    </citation>
    <scope>NUCLEOTIDE SEQUENCE [LARGE SCALE GENOMIC DNA]</scope>
    <source>
        <strain evidence="3 4">BH030004</strain>
    </source>
</reference>
<keyword evidence="2" id="KW-0472">Membrane</keyword>
<dbReference type="InterPro" id="IPR024232">
    <property type="entry name" value="SpoIIIAH"/>
</dbReference>
<evidence type="ECO:0000256" key="2">
    <source>
        <dbReference type="SAM" id="Phobius"/>
    </source>
</evidence>
<dbReference type="Proteomes" id="UP000030403">
    <property type="component" value="Unassembled WGS sequence"/>
</dbReference>
<dbReference type="EMBL" id="AVPF01000007">
    <property type="protein sequence ID" value="KGX90484.1"/>
    <property type="molecule type" value="Genomic_DNA"/>
</dbReference>
<dbReference type="AlphaFoldDB" id="A0A0A5GES5"/>
<keyword evidence="2" id="KW-1133">Transmembrane helix</keyword>
<dbReference type="eggNOG" id="ENOG50319VH">
    <property type="taxonomic scope" value="Bacteria"/>
</dbReference>
<gene>
    <name evidence="3" type="ORF">N783_17070</name>
</gene>
<dbReference type="Pfam" id="PF12685">
    <property type="entry name" value="SpoIIIAH"/>
    <property type="match status" value="1"/>
</dbReference>
<proteinExistence type="predicted"/>
<feature type="transmembrane region" description="Helical" evidence="2">
    <location>
        <begin position="7"/>
        <end position="25"/>
    </location>
</feature>
<dbReference type="STRING" id="1385511.GCA_000425225_01693"/>